<accession>A0A0G1XXE7</accession>
<dbReference type="AlphaFoldDB" id="A0A0G1XXE7"/>
<feature type="transmembrane region" description="Helical" evidence="2">
    <location>
        <begin position="89"/>
        <end position="106"/>
    </location>
</feature>
<gene>
    <name evidence="3" type="ORF">UY83_C0002G0015</name>
</gene>
<feature type="transmembrane region" description="Helical" evidence="2">
    <location>
        <begin position="6"/>
        <end position="31"/>
    </location>
</feature>
<evidence type="ECO:0000313" key="4">
    <source>
        <dbReference type="Proteomes" id="UP000034740"/>
    </source>
</evidence>
<proteinExistence type="predicted"/>
<protein>
    <submittedName>
        <fullName evidence="3">Uncharacterized protein</fullName>
    </submittedName>
</protein>
<sequence>MDISELATVLIFTAQQLGVILGVGAQTILLVQHLIELHEEEATRPRGSATPAGARKARGAGIFLIVFSGAAAVGLHLTGGMTGILLEPAFLFKWALIAALVLLHVFEKRLPPLLGIMEGFAGANWYALFLVHTLAPVTNWASLLALYAAWMGLFGLLWSGFTMLMHGAKPRAQKIISASIKSSPKPPLSVPPRPPPLKPVPPPPRAKYTPPPPPPHPKPEPPRNLPVLQHIMIAKPEPVILNDKSRDNSSLPAIRVMPKTPEEISKQYRGSAVHLNQ</sequence>
<feature type="transmembrane region" description="Helical" evidence="2">
    <location>
        <begin position="113"/>
        <end position="134"/>
    </location>
</feature>
<organism evidence="3 4">
    <name type="scientific">Candidatus Adlerbacteria bacterium GW2011_GWA1_54_10</name>
    <dbReference type="NCBI Taxonomy" id="1618605"/>
    <lineage>
        <taxon>Bacteria</taxon>
        <taxon>Candidatus Adleribacteriota</taxon>
    </lineage>
</organism>
<evidence type="ECO:0000256" key="2">
    <source>
        <dbReference type="SAM" id="Phobius"/>
    </source>
</evidence>
<feature type="compositionally biased region" description="Pro residues" evidence="1">
    <location>
        <begin position="184"/>
        <end position="216"/>
    </location>
</feature>
<keyword evidence="2" id="KW-0472">Membrane</keyword>
<comment type="caution">
    <text evidence="3">The sequence shown here is derived from an EMBL/GenBank/DDBJ whole genome shotgun (WGS) entry which is preliminary data.</text>
</comment>
<evidence type="ECO:0000313" key="3">
    <source>
        <dbReference type="EMBL" id="KKW35858.1"/>
    </source>
</evidence>
<dbReference type="Proteomes" id="UP000034740">
    <property type="component" value="Unassembled WGS sequence"/>
</dbReference>
<feature type="transmembrane region" description="Helical" evidence="2">
    <location>
        <begin position="60"/>
        <end position="77"/>
    </location>
</feature>
<feature type="region of interest" description="Disordered" evidence="1">
    <location>
        <begin position="181"/>
        <end position="226"/>
    </location>
</feature>
<feature type="transmembrane region" description="Helical" evidence="2">
    <location>
        <begin position="140"/>
        <end position="164"/>
    </location>
</feature>
<reference evidence="3 4" key="1">
    <citation type="journal article" date="2015" name="Nature">
        <title>rRNA introns, odd ribosomes, and small enigmatic genomes across a large radiation of phyla.</title>
        <authorList>
            <person name="Brown C.T."/>
            <person name="Hug L.A."/>
            <person name="Thomas B.C."/>
            <person name="Sharon I."/>
            <person name="Castelle C.J."/>
            <person name="Singh A."/>
            <person name="Wilkins M.J."/>
            <person name="Williams K.H."/>
            <person name="Banfield J.F."/>
        </authorList>
    </citation>
    <scope>NUCLEOTIDE SEQUENCE [LARGE SCALE GENOMIC DNA]</scope>
</reference>
<dbReference type="EMBL" id="LCRO01000002">
    <property type="protein sequence ID" value="KKW35858.1"/>
    <property type="molecule type" value="Genomic_DNA"/>
</dbReference>
<evidence type="ECO:0000256" key="1">
    <source>
        <dbReference type="SAM" id="MobiDB-lite"/>
    </source>
</evidence>
<name>A0A0G1XXE7_9BACT</name>
<keyword evidence="2" id="KW-1133">Transmembrane helix</keyword>
<keyword evidence="2" id="KW-0812">Transmembrane</keyword>